<evidence type="ECO:0000313" key="1">
    <source>
        <dbReference type="EMBL" id="KAK3684624.1"/>
    </source>
</evidence>
<dbReference type="EMBL" id="JAUTXU010000334">
    <property type="protein sequence ID" value="KAK3684624.1"/>
    <property type="molecule type" value="Genomic_DNA"/>
</dbReference>
<proteinExistence type="predicted"/>
<comment type="caution">
    <text evidence="1">The sequence shown here is derived from an EMBL/GenBank/DDBJ whole genome shotgun (WGS) entry which is preliminary data.</text>
</comment>
<protein>
    <submittedName>
        <fullName evidence="1">Uncharacterized protein</fullName>
    </submittedName>
</protein>
<gene>
    <name evidence="1" type="ORF">LTR37_020088</name>
</gene>
<organism evidence="1 2">
    <name type="scientific">Vermiconidia calcicola</name>
    <dbReference type="NCBI Taxonomy" id="1690605"/>
    <lineage>
        <taxon>Eukaryota</taxon>
        <taxon>Fungi</taxon>
        <taxon>Dikarya</taxon>
        <taxon>Ascomycota</taxon>
        <taxon>Pezizomycotina</taxon>
        <taxon>Dothideomycetes</taxon>
        <taxon>Dothideomycetidae</taxon>
        <taxon>Mycosphaerellales</taxon>
        <taxon>Extremaceae</taxon>
        <taxon>Vermiconidia</taxon>
    </lineage>
</organism>
<evidence type="ECO:0000313" key="2">
    <source>
        <dbReference type="Proteomes" id="UP001281147"/>
    </source>
</evidence>
<sequence>MELYGVYLAALVLFNVALAYHRHQFDQNGGPQESLALPAGDGKSVATKFKWEYFSLYSIVMAADWLQGPYLYTLYKDEKQIPESTVAALFTTGFVAAGITGSFVGALADQHGRRSACLVFCFTYGLSCLSVLSSDLFVLFTGRALGGLSTTLLYSVFETWMIAEYHKRDLQGCVSLGSMFSTSVTLSGVVAILAGVIGEAIVEATGTKTGPFMAAFACLALAFAGIYHRWSENYGETANEKEHTSEGVRSLLMDRRIVALGLTTTLFEGAMYLFVFFWSPALISSRAIASNSSSPPFGLIFSCFMCCMMLGSMIFSIAKPDNARDAGKLMLSILALASYGLLVPVLQRSEAATFWSFALFEVCVGLYFPSMSRLKSEIVEDAVRAKVYGYMRMPLNIFVVVALGVTKDGDAHRSGVFTTTGALLLAAFCVVQRYLL</sequence>
<keyword evidence="2" id="KW-1185">Reference proteome</keyword>
<name>A0ACC3MDU3_9PEZI</name>
<reference evidence="1" key="1">
    <citation type="submission" date="2023-07" db="EMBL/GenBank/DDBJ databases">
        <title>Black Yeasts Isolated from many extreme environments.</title>
        <authorList>
            <person name="Coleine C."/>
            <person name="Stajich J.E."/>
            <person name="Selbmann L."/>
        </authorList>
    </citation>
    <scope>NUCLEOTIDE SEQUENCE</scope>
    <source>
        <strain evidence="1">CCFEE 5714</strain>
    </source>
</reference>
<accession>A0ACC3MDU3</accession>
<dbReference type="Proteomes" id="UP001281147">
    <property type="component" value="Unassembled WGS sequence"/>
</dbReference>